<reference evidence="2" key="1">
    <citation type="submission" date="2019-10" db="EMBL/GenBank/DDBJ databases">
        <title>Streptomyces sp. nov., a novel actinobacterium isolated from alkaline environment.</title>
        <authorList>
            <person name="Golinska P."/>
        </authorList>
    </citation>
    <scope>NUCLEOTIDE SEQUENCE [LARGE SCALE GENOMIC DNA]</scope>
    <source>
        <strain evidence="2">DSM 42118</strain>
    </source>
</reference>
<organism evidence="1 2">
    <name type="scientific">Streptomyces alkaliphilus</name>
    <dbReference type="NCBI Taxonomy" id="1472722"/>
    <lineage>
        <taxon>Bacteria</taxon>
        <taxon>Bacillati</taxon>
        <taxon>Actinomycetota</taxon>
        <taxon>Actinomycetes</taxon>
        <taxon>Kitasatosporales</taxon>
        <taxon>Streptomycetaceae</taxon>
        <taxon>Streptomyces</taxon>
    </lineage>
</organism>
<protein>
    <submittedName>
        <fullName evidence="1">Uncharacterized protein</fullName>
    </submittedName>
</protein>
<keyword evidence="2" id="KW-1185">Reference proteome</keyword>
<accession>A0A7W3XZZ3</accession>
<dbReference type="EMBL" id="VKHT01000039">
    <property type="protein sequence ID" value="MBB0243069.1"/>
    <property type="molecule type" value="Genomic_DNA"/>
</dbReference>
<dbReference type="Proteomes" id="UP000538929">
    <property type="component" value="Unassembled WGS sequence"/>
</dbReference>
<evidence type="ECO:0000313" key="2">
    <source>
        <dbReference type="Proteomes" id="UP000538929"/>
    </source>
</evidence>
<name>A0A7W3XZZ3_9ACTN</name>
<sequence length="126" mass="13375">MKAAYTCDFDGAGRKTVEKYGQKVEEDLAKACEAGGGEAQVFALLLLTHPISAPVQPTPVVKYASEISRSLNKRGATALAMTAREVAENRLKTLGSVTSGTLATGSAFGIEVFIEYFLVAKRPHPS</sequence>
<comment type="caution">
    <text evidence="1">The sequence shown here is derived from an EMBL/GenBank/DDBJ whole genome shotgun (WGS) entry which is preliminary data.</text>
</comment>
<evidence type="ECO:0000313" key="1">
    <source>
        <dbReference type="EMBL" id="MBB0243069.1"/>
    </source>
</evidence>
<gene>
    <name evidence="1" type="ORF">FNQ90_02825</name>
</gene>
<dbReference type="AlphaFoldDB" id="A0A7W3XZZ3"/>
<proteinExistence type="predicted"/>